<keyword evidence="4" id="KW-1133">Transmembrane helix</keyword>
<sequence>MRVSASCKIKSLGRSKSVGRRSGKLSSHGSEEGCPTSRPSIAALLDETDAGSDEAMATGTPDPERTRLGIEKLAAKIQRTKELIREEQRIKDENVNEYLKVTYNVDPNQISRLKQLFEKRNNKTSQNIKHLQAKLEAYQLRLRELEVHGMPKDRMPKEMLRDVGQGLKQVGGNIKDGITGLSGGVVGGLKGGLSGLGQATTSAAGTVMAKPREFAHLIRNKFGSADNISSLQGKEVEICIESDWYRSFIMRAGMNERYHGPTWYTDQQALGDGREEGSGGSHHGSSTLPSRLPLSQNPSVGDKDDDLPSLPPGPSGEDKSLTSAEESANFLGDSSKNFSSPKHNNL</sequence>
<comment type="subcellular location">
    <subcellularLocation>
        <location evidence="1">Membrane</location>
    </subcellularLocation>
</comment>
<dbReference type="OrthoDB" id="1323at2759"/>
<evidence type="ECO:0000256" key="4">
    <source>
        <dbReference type="ARBA" id="ARBA00022989"/>
    </source>
</evidence>
<proteinExistence type="inferred from homology"/>
<feature type="region of interest" description="Disordered" evidence="8">
    <location>
        <begin position="265"/>
        <end position="346"/>
    </location>
</feature>
<name>A0A7R8ZV24_9CRUS</name>
<feature type="non-terminal residue" evidence="9">
    <location>
        <position position="1"/>
    </location>
</feature>
<evidence type="ECO:0000256" key="8">
    <source>
        <dbReference type="SAM" id="MobiDB-lite"/>
    </source>
</evidence>
<dbReference type="PANTHER" id="PTHR17613">
    <property type="entry name" value="CEREBRAL PROTEIN-11-RELATED"/>
    <property type="match status" value="1"/>
</dbReference>
<evidence type="ECO:0000256" key="2">
    <source>
        <dbReference type="ARBA" id="ARBA00008108"/>
    </source>
</evidence>
<protein>
    <submittedName>
        <fullName evidence="9">Uncharacterized protein</fullName>
    </submittedName>
</protein>
<dbReference type="GO" id="GO:0016020">
    <property type="term" value="C:membrane"/>
    <property type="evidence" value="ECO:0007669"/>
    <property type="project" value="UniProtKB-SubCell"/>
</dbReference>
<feature type="compositionally biased region" description="Polar residues" evidence="8">
    <location>
        <begin position="321"/>
        <end position="346"/>
    </location>
</feature>
<dbReference type="PANTHER" id="PTHR17613:SF14">
    <property type="entry name" value="DEMENTIN, ISOFORM H"/>
    <property type="match status" value="1"/>
</dbReference>
<gene>
    <name evidence="9" type="ORF">CTOB1V02_LOCUS10778</name>
</gene>
<dbReference type="EMBL" id="OB665383">
    <property type="protein sequence ID" value="CAD7232953.1"/>
    <property type="molecule type" value="Genomic_DNA"/>
</dbReference>
<evidence type="ECO:0000256" key="6">
    <source>
        <dbReference type="ARBA" id="ARBA00023136"/>
    </source>
</evidence>
<evidence type="ECO:0000313" key="9">
    <source>
        <dbReference type="EMBL" id="CAD7232953.1"/>
    </source>
</evidence>
<keyword evidence="6" id="KW-0472">Membrane</keyword>
<evidence type="ECO:0000256" key="3">
    <source>
        <dbReference type="ARBA" id="ARBA00022692"/>
    </source>
</evidence>
<dbReference type="Pfam" id="PF10267">
    <property type="entry name" value="Tmemb_cc2"/>
    <property type="match status" value="1"/>
</dbReference>
<dbReference type="InterPro" id="IPR019394">
    <property type="entry name" value="TEX28/TMCC"/>
</dbReference>
<organism evidence="9">
    <name type="scientific">Cyprideis torosa</name>
    <dbReference type="NCBI Taxonomy" id="163714"/>
    <lineage>
        <taxon>Eukaryota</taxon>
        <taxon>Metazoa</taxon>
        <taxon>Ecdysozoa</taxon>
        <taxon>Arthropoda</taxon>
        <taxon>Crustacea</taxon>
        <taxon>Oligostraca</taxon>
        <taxon>Ostracoda</taxon>
        <taxon>Podocopa</taxon>
        <taxon>Podocopida</taxon>
        <taxon>Cytherocopina</taxon>
        <taxon>Cytheroidea</taxon>
        <taxon>Cytherideidae</taxon>
        <taxon>Cyprideis</taxon>
    </lineage>
</organism>
<evidence type="ECO:0000256" key="7">
    <source>
        <dbReference type="SAM" id="Coils"/>
    </source>
</evidence>
<feature type="coiled-coil region" evidence="7">
    <location>
        <begin position="114"/>
        <end position="148"/>
    </location>
</feature>
<accession>A0A7R8ZV24</accession>
<dbReference type="GO" id="GO:0012505">
    <property type="term" value="C:endomembrane system"/>
    <property type="evidence" value="ECO:0007669"/>
    <property type="project" value="TreeGrafter"/>
</dbReference>
<feature type="compositionally biased region" description="Polar residues" evidence="8">
    <location>
        <begin position="287"/>
        <end position="299"/>
    </location>
</feature>
<feature type="region of interest" description="Disordered" evidence="8">
    <location>
        <begin position="1"/>
        <end position="65"/>
    </location>
</feature>
<comment type="similarity">
    <text evidence="2">Belongs to the TEX28 family.</text>
</comment>
<keyword evidence="5 7" id="KW-0175">Coiled coil</keyword>
<evidence type="ECO:0000256" key="5">
    <source>
        <dbReference type="ARBA" id="ARBA00023054"/>
    </source>
</evidence>
<evidence type="ECO:0000256" key="1">
    <source>
        <dbReference type="ARBA" id="ARBA00004370"/>
    </source>
</evidence>
<keyword evidence="3" id="KW-0812">Transmembrane</keyword>
<dbReference type="AlphaFoldDB" id="A0A7R8ZV24"/>
<feature type="compositionally biased region" description="Basic residues" evidence="8">
    <location>
        <begin position="11"/>
        <end position="23"/>
    </location>
</feature>
<reference evidence="9" key="1">
    <citation type="submission" date="2020-11" db="EMBL/GenBank/DDBJ databases">
        <authorList>
            <person name="Tran Van P."/>
        </authorList>
    </citation>
    <scope>NUCLEOTIDE SEQUENCE</scope>
</reference>